<dbReference type="Gene3D" id="3.10.310.10">
    <property type="entry name" value="Diaminopimelate Epimerase, Chain A, domain 1"/>
    <property type="match status" value="2"/>
</dbReference>
<dbReference type="Proteomes" id="UP001500383">
    <property type="component" value="Unassembled WGS sequence"/>
</dbReference>
<evidence type="ECO:0000313" key="1">
    <source>
        <dbReference type="EMBL" id="GAA1720629.1"/>
    </source>
</evidence>
<evidence type="ECO:0000313" key="2">
    <source>
        <dbReference type="Proteomes" id="UP001500383"/>
    </source>
</evidence>
<dbReference type="PIRSF" id="PIRSF016184">
    <property type="entry name" value="PhzC_PhzF"/>
    <property type="match status" value="1"/>
</dbReference>
<sequence length="295" mass="31137">MRFSQVDVFSRVAFRGNPLAVVHDADGLSEAEMAEIARWTNLSETVFLLTPTSGAADYRVRIFTPAGELPFAGHPTLGSCAAWHAAGGRPRVTGRIIQECAIGLVTVRDEGDGDWSFAAPELIRSGPLEESEVARLAAGLGLEDDDVVDHAWMDNGPGSCALLLRDADAVLAARPDMQALAGDRVGLVDPHPVRERPGTGDEVPREVEVRFFPVSAGIAEDPVTGSFQAGLAVWLTGNGTLPPRYTARQGTALGREGRVRITAGCEDAPGTGIWVTGHVAHLVEGRIHAGRPAAG</sequence>
<protein>
    <submittedName>
        <fullName evidence="1">PhzF family phenazine biosynthesis protein</fullName>
    </submittedName>
</protein>
<keyword evidence="2" id="KW-1185">Reference proteome</keyword>
<dbReference type="RefSeq" id="WP_344393428.1">
    <property type="nucleotide sequence ID" value="NZ_BAAAQG010000024.1"/>
</dbReference>
<dbReference type="EMBL" id="BAAAQG010000024">
    <property type="protein sequence ID" value="GAA1720629.1"/>
    <property type="molecule type" value="Genomic_DNA"/>
</dbReference>
<proteinExistence type="predicted"/>
<gene>
    <name evidence="1" type="ORF">GCM10009831_33480</name>
</gene>
<dbReference type="Pfam" id="PF02567">
    <property type="entry name" value="PhzC-PhzF"/>
    <property type="match status" value="1"/>
</dbReference>
<name>A0ABN2J9B3_9ACTN</name>
<dbReference type="PANTHER" id="PTHR13774">
    <property type="entry name" value="PHENAZINE BIOSYNTHESIS PROTEIN"/>
    <property type="match status" value="1"/>
</dbReference>
<accession>A0ABN2J9B3</accession>
<comment type="caution">
    <text evidence="1">The sequence shown here is derived from an EMBL/GenBank/DDBJ whole genome shotgun (WGS) entry which is preliminary data.</text>
</comment>
<dbReference type="NCBIfam" id="TIGR00654">
    <property type="entry name" value="PhzF_family"/>
    <property type="match status" value="1"/>
</dbReference>
<dbReference type="InterPro" id="IPR003719">
    <property type="entry name" value="Phenazine_PhzF-like"/>
</dbReference>
<dbReference type="SUPFAM" id="SSF54506">
    <property type="entry name" value="Diaminopimelate epimerase-like"/>
    <property type="match status" value="1"/>
</dbReference>
<reference evidence="1 2" key="1">
    <citation type="journal article" date="2019" name="Int. J. Syst. Evol. Microbiol.">
        <title>The Global Catalogue of Microorganisms (GCM) 10K type strain sequencing project: providing services to taxonomists for standard genome sequencing and annotation.</title>
        <authorList>
            <consortium name="The Broad Institute Genomics Platform"/>
            <consortium name="The Broad Institute Genome Sequencing Center for Infectious Disease"/>
            <person name="Wu L."/>
            <person name="Ma J."/>
        </authorList>
    </citation>
    <scope>NUCLEOTIDE SEQUENCE [LARGE SCALE GENOMIC DNA]</scope>
    <source>
        <strain evidence="1 2">JCM 16002</strain>
    </source>
</reference>
<dbReference type="PANTHER" id="PTHR13774:SF32">
    <property type="entry name" value="ANTISENSE-ENHANCING SEQUENCE 1"/>
    <property type="match status" value="1"/>
</dbReference>
<organism evidence="1 2">
    <name type="scientific">Dietzia cercidiphylli</name>
    <dbReference type="NCBI Taxonomy" id="498199"/>
    <lineage>
        <taxon>Bacteria</taxon>
        <taxon>Bacillati</taxon>
        <taxon>Actinomycetota</taxon>
        <taxon>Actinomycetes</taxon>
        <taxon>Mycobacteriales</taxon>
        <taxon>Dietziaceae</taxon>
        <taxon>Dietzia</taxon>
    </lineage>
</organism>